<protein>
    <submittedName>
        <fullName evidence="2">Detected protein of confused Function</fullName>
    </submittedName>
</protein>
<dbReference type="PANTHER" id="PTHR33732:SF2">
    <property type="entry name" value="REF_SRPP-LIKE PROTEIN"/>
    <property type="match status" value="1"/>
</dbReference>
<proteinExistence type="inferred from homology"/>
<dbReference type="Proteomes" id="UP000436088">
    <property type="component" value="Unassembled WGS sequence"/>
</dbReference>
<keyword evidence="3" id="KW-1185">Reference proteome</keyword>
<evidence type="ECO:0000256" key="1">
    <source>
        <dbReference type="ARBA" id="ARBA00009737"/>
    </source>
</evidence>
<organism evidence="2 3">
    <name type="scientific">Hibiscus syriacus</name>
    <name type="common">Rose of Sharon</name>
    <dbReference type="NCBI Taxonomy" id="106335"/>
    <lineage>
        <taxon>Eukaryota</taxon>
        <taxon>Viridiplantae</taxon>
        <taxon>Streptophyta</taxon>
        <taxon>Embryophyta</taxon>
        <taxon>Tracheophyta</taxon>
        <taxon>Spermatophyta</taxon>
        <taxon>Magnoliopsida</taxon>
        <taxon>eudicotyledons</taxon>
        <taxon>Gunneridae</taxon>
        <taxon>Pentapetalae</taxon>
        <taxon>rosids</taxon>
        <taxon>malvids</taxon>
        <taxon>Malvales</taxon>
        <taxon>Malvaceae</taxon>
        <taxon>Malvoideae</taxon>
        <taxon>Hibiscus</taxon>
    </lineage>
</organism>
<dbReference type="AlphaFoldDB" id="A0A6A2ZKL0"/>
<reference evidence="2" key="1">
    <citation type="submission" date="2019-09" db="EMBL/GenBank/DDBJ databases">
        <title>Draft genome information of white flower Hibiscus syriacus.</title>
        <authorList>
            <person name="Kim Y.-M."/>
        </authorList>
    </citation>
    <scope>NUCLEOTIDE SEQUENCE [LARGE SCALE GENOMIC DNA]</scope>
    <source>
        <strain evidence="2">YM2019G1</strain>
    </source>
</reference>
<dbReference type="PANTHER" id="PTHR33732">
    <property type="entry name" value="REF/SRPP-LIKE PROTEIN OS05G0151300/LOC_OS05G05940"/>
    <property type="match status" value="1"/>
</dbReference>
<gene>
    <name evidence="2" type="ORF">F3Y22_tig00110831pilonHSYRG00056</name>
</gene>
<dbReference type="Pfam" id="PF05755">
    <property type="entry name" value="REF"/>
    <property type="match status" value="1"/>
</dbReference>
<comment type="caution">
    <text evidence="2">The sequence shown here is derived from an EMBL/GenBank/DDBJ whole genome shotgun (WGS) entry which is preliminary data.</text>
</comment>
<comment type="similarity">
    <text evidence="1">Belongs to the REF/SRPP family.</text>
</comment>
<accession>A0A6A2ZKL0</accession>
<dbReference type="EMBL" id="VEPZ02001131">
    <property type="protein sequence ID" value="KAE8692584.1"/>
    <property type="molecule type" value="Genomic_DNA"/>
</dbReference>
<dbReference type="InterPro" id="IPR008802">
    <property type="entry name" value="REF"/>
</dbReference>
<evidence type="ECO:0000313" key="2">
    <source>
        <dbReference type="EMBL" id="KAE8692584.1"/>
    </source>
</evidence>
<evidence type="ECO:0000313" key="3">
    <source>
        <dbReference type="Proteomes" id="UP000436088"/>
    </source>
</evidence>
<name>A0A6A2ZKL0_HIBSY</name>
<sequence length="191" mass="21041">MASIELRPVEITVETIEGAVTTAVSPVYERFKNVPDLLLVFLDKKVDEASQRFEDHVPAKAKQARTNGPRRGVHYAVGQYKQLVVVCSAKLWVKLNHSSTFHLMAEKVVPTAANLSGKYNGFVNDMSGKWIVSSNSKPKKDKFMIDTSRKINSVNNRLAVVDINLDSKPGYLETFAIGAAFNGVNSVLAFA</sequence>